<comment type="similarity">
    <text evidence="1 5">Belongs to the FliD family.</text>
</comment>
<accession>A0A3B0C291</accession>
<dbReference type="GO" id="GO:0071973">
    <property type="term" value="P:bacterial-type flagellum-dependent cell motility"/>
    <property type="evidence" value="ECO:0007669"/>
    <property type="project" value="TreeGrafter"/>
</dbReference>
<dbReference type="Proteomes" id="UP000282311">
    <property type="component" value="Unassembled WGS sequence"/>
</dbReference>
<comment type="subunit">
    <text evidence="2 5">Homopentamer.</text>
</comment>
<evidence type="ECO:0000256" key="1">
    <source>
        <dbReference type="ARBA" id="ARBA00009764"/>
    </source>
</evidence>
<dbReference type="Pfam" id="PF07195">
    <property type="entry name" value="FliD_C"/>
    <property type="match status" value="1"/>
</dbReference>
<dbReference type="OrthoDB" id="9776025at2"/>
<dbReference type="AlphaFoldDB" id="A0A3B0C291"/>
<dbReference type="EMBL" id="RBAH01000018">
    <property type="protein sequence ID" value="RKN78881.1"/>
    <property type="molecule type" value="Genomic_DNA"/>
</dbReference>
<feature type="domain" description="Flagellar hook-associated protein 2 N-terminal" evidence="6">
    <location>
        <begin position="7"/>
        <end position="104"/>
    </location>
</feature>
<keyword evidence="8" id="KW-0966">Cell projection</keyword>
<dbReference type="GO" id="GO:0009421">
    <property type="term" value="C:bacterial-type flagellum filament cap"/>
    <property type="evidence" value="ECO:0007669"/>
    <property type="project" value="InterPro"/>
</dbReference>
<keyword evidence="9" id="KW-1185">Reference proteome</keyword>
<evidence type="ECO:0000256" key="4">
    <source>
        <dbReference type="ARBA" id="ARBA00023143"/>
    </source>
</evidence>
<dbReference type="GO" id="GO:0009424">
    <property type="term" value="C:bacterial-type flagellum hook"/>
    <property type="evidence" value="ECO:0007669"/>
    <property type="project" value="UniProtKB-UniRule"/>
</dbReference>
<keyword evidence="5" id="KW-0964">Secreted</keyword>
<evidence type="ECO:0000313" key="9">
    <source>
        <dbReference type="Proteomes" id="UP000282311"/>
    </source>
</evidence>
<evidence type="ECO:0000313" key="8">
    <source>
        <dbReference type="EMBL" id="RKN78881.1"/>
    </source>
</evidence>
<dbReference type="PANTHER" id="PTHR30288:SF0">
    <property type="entry name" value="FLAGELLAR HOOK-ASSOCIATED PROTEIN 2"/>
    <property type="match status" value="1"/>
</dbReference>
<evidence type="ECO:0000256" key="2">
    <source>
        <dbReference type="ARBA" id="ARBA00011255"/>
    </source>
</evidence>
<dbReference type="InterPro" id="IPR003481">
    <property type="entry name" value="FliD_N"/>
</dbReference>
<keyword evidence="4 5" id="KW-0975">Bacterial flagellum</keyword>
<dbReference type="RefSeq" id="WP_120749548.1">
    <property type="nucleotide sequence ID" value="NZ_RBAH01000018.1"/>
</dbReference>
<name>A0A3B0C291_9BACL</name>
<dbReference type="GO" id="GO:0005576">
    <property type="term" value="C:extracellular region"/>
    <property type="evidence" value="ECO:0007669"/>
    <property type="project" value="UniProtKB-SubCell"/>
</dbReference>
<sequence length="505" mass="55344">MRVAGLSGFDVDNTVKELMKAQRVKYDALDQKKQTFEWTRDAYRDMNLQLTDYRNNKLFKFRLEGTFNKKDVTVSGDSEAISAKATASASGSNITVSVQKLAVAAHNFSKEEVAKAEFDRTKPLIEQTSNLLHGTPLSSAYTFKINGSESIVIDTSKDSINDVISKINQKTNVTAFYDESTRKVSFMAKQTGLVNGADQKGDTILFEDVSGDFLSNVLQVKPEGAVKANDAEITINGLTTTRSSNTFTVNGIEITLKKAGGTTATIEPKTKVDEVVDSIKTFISEYNDFIKLTQDKVAEARNRDYLPLSSEQKGSLSEKQIEQWEKLAKSGLLRNDPILSKLTNSLRLAVTANVDTGHPTIRSLASIGIDTGDYSEKGKLVIKDETKLRAAIENNLDAVQALFTRPAAEGGSGSETGIANRMYAQLKTGLDELVEKAGVPNTTSFDQSVVGTQLLQVNKQLNQLDTKLKTMENNYYTKFAAMEAAINRYNSQSAYLANAFGTNSK</sequence>
<dbReference type="InterPro" id="IPR040026">
    <property type="entry name" value="FliD"/>
</dbReference>
<keyword evidence="8" id="KW-0282">Flagellum</keyword>
<evidence type="ECO:0000259" key="7">
    <source>
        <dbReference type="Pfam" id="PF07195"/>
    </source>
</evidence>
<feature type="domain" description="Flagellar hook-associated protein 2 C-terminal" evidence="7">
    <location>
        <begin position="228"/>
        <end position="491"/>
    </location>
</feature>
<keyword evidence="3" id="KW-0175">Coiled coil</keyword>
<evidence type="ECO:0000259" key="6">
    <source>
        <dbReference type="Pfam" id="PF02465"/>
    </source>
</evidence>
<evidence type="ECO:0000256" key="5">
    <source>
        <dbReference type="RuleBase" id="RU362066"/>
    </source>
</evidence>
<gene>
    <name evidence="8" type="ORF">D7M11_22690</name>
</gene>
<evidence type="ECO:0000256" key="3">
    <source>
        <dbReference type="ARBA" id="ARBA00023054"/>
    </source>
</evidence>
<comment type="caution">
    <text evidence="8">The sequence shown here is derived from an EMBL/GenBank/DDBJ whole genome shotgun (WGS) entry which is preliminary data.</text>
</comment>
<protein>
    <recommendedName>
        <fullName evidence="5">Flagellar hook-associated protein 2</fullName>
        <shortName evidence="5">HAP2</shortName>
    </recommendedName>
    <alternativeName>
        <fullName evidence="5">Flagellar cap protein</fullName>
    </alternativeName>
</protein>
<organism evidence="8 9">
    <name type="scientific">Paenibacillus ginsengarvi</name>
    <dbReference type="NCBI Taxonomy" id="400777"/>
    <lineage>
        <taxon>Bacteria</taxon>
        <taxon>Bacillati</taxon>
        <taxon>Bacillota</taxon>
        <taxon>Bacilli</taxon>
        <taxon>Bacillales</taxon>
        <taxon>Paenibacillaceae</taxon>
        <taxon>Paenibacillus</taxon>
    </lineage>
</organism>
<comment type="subcellular location">
    <subcellularLocation>
        <location evidence="5">Secreted</location>
    </subcellularLocation>
    <subcellularLocation>
        <location evidence="5">Bacterial flagellum</location>
    </subcellularLocation>
</comment>
<dbReference type="PANTHER" id="PTHR30288">
    <property type="entry name" value="FLAGELLAR CAP/ASSEMBLY PROTEIN FLID"/>
    <property type="match status" value="1"/>
</dbReference>
<reference evidence="8 9" key="1">
    <citation type="journal article" date="2007" name="Int. J. Syst. Evol. Microbiol.">
        <title>Paenibacillus ginsengarvi sp. nov., isolated from soil from ginseng cultivation.</title>
        <authorList>
            <person name="Yoon M.H."/>
            <person name="Ten L.N."/>
            <person name="Im W.T."/>
        </authorList>
    </citation>
    <scope>NUCLEOTIDE SEQUENCE [LARGE SCALE GENOMIC DNA]</scope>
    <source>
        <strain evidence="8 9">KCTC 13059</strain>
    </source>
</reference>
<dbReference type="Pfam" id="PF02465">
    <property type="entry name" value="FliD_N"/>
    <property type="match status" value="1"/>
</dbReference>
<dbReference type="InterPro" id="IPR010809">
    <property type="entry name" value="FliD_C"/>
</dbReference>
<comment type="function">
    <text evidence="5">Required for morphogenesis and for the elongation of the flagellar filament by facilitating polymerization of the flagellin monomers at the tip of growing filament. Forms a capping structure, which prevents flagellin subunits (transported through the central channel of the flagellum) from leaking out without polymerization at the distal end.</text>
</comment>
<proteinExistence type="inferred from homology"/>
<keyword evidence="8" id="KW-0969">Cilium</keyword>
<dbReference type="GO" id="GO:0007155">
    <property type="term" value="P:cell adhesion"/>
    <property type="evidence" value="ECO:0007669"/>
    <property type="project" value="InterPro"/>
</dbReference>